<name>A0AC58KEZ2_CASCN</name>
<keyword evidence="1" id="KW-1185">Reference proteome</keyword>
<evidence type="ECO:0000313" key="1">
    <source>
        <dbReference type="Proteomes" id="UP001732720"/>
    </source>
</evidence>
<reference evidence="2" key="1">
    <citation type="submission" date="2025-08" db="UniProtKB">
        <authorList>
            <consortium name="RefSeq"/>
        </authorList>
    </citation>
    <scope>IDENTIFICATION</scope>
</reference>
<organism evidence="1 2">
    <name type="scientific">Castor canadensis</name>
    <name type="common">American beaver</name>
    <dbReference type="NCBI Taxonomy" id="51338"/>
    <lineage>
        <taxon>Eukaryota</taxon>
        <taxon>Metazoa</taxon>
        <taxon>Chordata</taxon>
        <taxon>Craniata</taxon>
        <taxon>Vertebrata</taxon>
        <taxon>Euteleostomi</taxon>
        <taxon>Mammalia</taxon>
        <taxon>Eutheria</taxon>
        <taxon>Euarchontoglires</taxon>
        <taxon>Glires</taxon>
        <taxon>Rodentia</taxon>
        <taxon>Castorimorpha</taxon>
        <taxon>Castoridae</taxon>
        <taxon>Castor</taxon>
    </lineage>
</organism>
<proteinExistence type="predicted"/>
<protein>
    <submittedName>
        <fullName evidence="2">Pappalysin-2</fullName>
    </submittedName>
</protein>
<evidence type="ECO:0000313" key="2">
    <source>
        <dbReference type="RefSeq" id="XP_073903499.1"/>
    </source>
</evidence>
<dbReference type="Proteomes" id="UP001732720">
    <property type="component" value="Chromosome 11"/>
</dbReference>
<dbReference type="RefSeq" id="XP_073903499.1">
    <property type="nucleotide sequence ID" value="XM_074047398.1"/>
</dbReference>
<gene>
    <name evidence="2" type="primary">Pappa2</name>
</gene>
<sequence>MMCLKILRMSLVILAGWAFNTADSELGWTHKKSLTQRAYLNQVLLEGERCWLGAKVRRPRAAPQHHLFGVYPSRPGNYLRPYSVREQETYHAGHSKSDTKGQSMSLVPQDLTEKPAGVRREAEQPAAPWVGDGPIGQSELLRDDDTYLGNRGSKASLGEAATPGSLATAASIATTFAHLEDPRAETQRKGWAKSRHPHQVVKRQAEDVPGDPHVSPSRFQPWPKHPLKHGVRNSPMEDSIQNGGGVPNWEAETFNPQGGLPVLYFSGRRERLLLRPEVLAEIPREAFTVEAWVRPEGGQNNPAIIAGMFDNCSHTVNDKGWALGIRSRKDKGRRDARFFFSLRTDRVKKATIVTGHSRYQPGMWTHVAATYDGRHMALYVDGTQVASSPDQSGPLNSLFMASCRSLLLGGDSSENGHYFRGHLGTLVLWSTALSQSHLQHSPQHSSGAEELTTVVLTATFDPLKEQWAPFRDEKYPWLEVLQGSEPQPEIMSPLQPPLCGQTACDNVELISQYNGHWPLRGEKVIRYQVVNICDDEGLHSIVSDEQIHRQHEALNEAFGRYNISWQLNVHQVHNSTLRHRVVLVNCEPSKIGNDHCDPECEHPLTGYDGGDCRLQGRCYSWNRRDGLCHTECNNMLNDFDDGDCCDPEVTDVRKTCFDPDSPKRAYMSVKELKEALQLNSTHFLNVYFASSVREDLAGAATWPWDKEAVSHLGGVVLNPAYYGMPGHTNIMIHEVGHVLGLYHVFKGVSERESCDDPCRETVPSMETGDLCADTAPTPKSKLCQDPESANDTCGLTHFPGAPFSNYMSYTDDDCTDSFTPNQVARMHCYLDLVYQQWSQSRKPTPIPISPVVIGQTHKSLTIHWLPPISGVVFDRAPGSMCSACTEDGTFRQYVHKASSRRVCDSSGYWTPEEAVGPPDVDQPCEPSLQAWSPELHLYHMNMTVPCPTEGCSLELLFQHPVQADTLTLWVTYLSMDSSQALFDTEILLEHQESVHLGPLNTFCDTPLTIKLHVDGKVSGVKVYTFDERMEIDAALLTSQPHSPLCSGCRAVRYQVVREPPFASGLPVVVTHPHRKFTDMEVTSGQMYQYQVQAEAGGELGEASPPLSHIHGGPYCGDGKVSGSLGEECDDGDLLNGDGCSRACQVEEGFHCVGEPSLCYRYEGDGICEPFEKEASIIDCGLHAPEGYLDQWAAQAYSSHEDKKKCPVSLVIGEPHSMICTSYHPDLLKNHLLAGWFPCVASGKRFHDNGKEQPEDSLEKDEEVWLEVCFNKPGVVTAVFIFLASDGLAQEEHQRSTVTLYLSDVRGSNHSLGTYELSCQHNPLVINVTHHENVLSHHITSVLLNFSSPLVGISAVALRTSSHISPSAPKNCVSEQNRQGQSCVYQPCGEQGICAPLLLDHTDMVNCTSSGPGHMKCAITCQEGFALQTTSGQYLRPMQKEILLTCSSGHWDRDVSCGLLDCGIPDPSLVNYANFSCSEGTSFLKRCSISCVPPAKLQGLSPWLTCLGDGLWTLPEVYCKLECDAPPVIPNANLLLPHCLKGNHHDVGTICRYECKPGYYVLESTGSRVRNKFLKIQCLEGGIWEQGSCIPVVCEPPSPVFEGMYECTNGFKLDSQCVLNCNQESERLPILCTKEGLWTREFKLCENLQGECPPPASELNFVEYKCEQGYGIGAVCSPSCVIPPSDPVMLPENITADTLEHWMEPIKVQSIVCTGRRQWHPDPFQVHCIQSCEPFQADGWCDTINNRAYCHYDGGDCCSSTLSSKKVIPFAADCDLDECTCRDPKAEENQ</sequence>
<accession>A0AC58KEZ2</accession>